<reference evidence="2" key="1">
    <citation type="submission" date="2016-10" db="EMBL/GenBank/DDBJ databases">
        <authorList>
            <person name="Varghese N."/>
            <person name="Submissions S."/>
        </authorList>
    </citation>
    <scope>NUCLEOTIDE SEQUENCE [LARGE SCALE GENOMIC DNA]</scope>
    <source>
        <strain evidence="2">DSM 17044</strain>
    </source>
</reference>
<keyword evidence="2" id="KW-1185">Reference proteome</keyword>
<evidence type="ECO:0000313" key="1">
    <source>
        <dbReference type="EMBL" id="SEN12110.1"/>
    </source>
</evidence>
<sequence length="339" mass="34869">MLLALDCGCAASGRAGVQEFPGQVAAATQGVLPAPRRVLTLEASEVTEGPTHVSAASGLVRAGQWIHVVADDSLFLATFPAEGEAPGRLLRLFPGTLPAAPKERKALKPDLEALCLLEGVPEAPHGAVLAVPSGSTPERRRGALVPLEADGALGGPVREVDFTPLYARLARELGELNVEGAALAGSRLWLLNRGNGDKGQDAVVALDAGAVLRALGAGQPPPADSVLTVRRWRLGRVGAVPLSFSDAAPLPDGRLVFSAAAEASQGSYLDGEVVGSALGVLSPEGEPLLLKHVKTKVKLEGVAAWPTSEGLHLLLVSDADDPTVAAPLFETLLLDTGAR</sequence>
<evidence type="ECO:0000313" key="2">
    <source>
        <dbReference type="Proteomes" id="UP000182719"/>
    </source>
</evidence>
<accession>A0A1H8DY48</accession>
<gene>
    <name evidence="1" type="ORF">SAMN05444354_13138</name>
</gene>
<organism evidence="1 2">
    <name type="scientific">Stigmatella aurantiaca</name>
    <dbReference type="NCBI Taxonomy" id="41"/>
    <lineage>
        <taxon>Bacteria</taxon>
        <taxon>Pseudomonadati</taxon>
        <taxon>Myxococcota</taxon>
        <taxon>Myxococcia</taxon>
        <taxon>Myxococcales</taxon>
        <taxon>Cystobacterineae</taxon>
        <taxon>Archangiaceae</taxon>
        <taxon>Stigmatella</taxon>
    </lineage>
</organism>
<name>A0A1H8DY48_STIAU</name>
<dbReference type="AlphaFoldDB" id="A0A1H8DY48"/>
<dbReference type="InterPro" id="IPR053851">
    <property type="entry name" value="DUF6929"/>
</dbReference>
<evidence type="ECO:0008006" key="3">
    <source>
        <dbReference type="Google" id="ProtNLM"/>
    </source>
</evidence>
<dbReference type="Proteomes" id="UP000182719">
    <property type="component" value="Unassembled WGS sequence"/>
</dbReference>
<protein>
    <recommendedName>
        <fullName evidence="3">Phytase-like domain-containing protein</fullName>
    </recommendedName>
</protein>
<proteinExistence type="predicted"/>
<dbReference type="Pfam" id="PF22000">
    <property type="entry name" value="DUF6929"/>
    <property type="match status" value="1"/>
</dbReference>
<dbReference type="EMBL" id="FOAP01000031">
    <property type="protein sequence ID" value="SEN12110.1"/>
    <property type="molecule type" value="Genomic_DNA"/>
</dbReference>